<dbReference type="Proteomes" id="UP000070371">
    <property type="component" value="Chromosome"/>
</dbReference>
<feature type="domain" description="Hedgehog/Intein (Hint)" evidence="1">
    <location>
        <begin position="37"/>
        <end position="167"/>
    </location>
</feature>
<proteinExistence type="predicted"/>
<evidence type="ECO:0000313" key="2">
    <source>
        <dbReference type="EMBL" id="AML52337.1"/>
    </source>
</evidence>
<dbReference type="OrthoDB" id="7873527at2"/>
<protein>
    <recommendedName>
        <fullName evidence="1">Hedgehog/Intein (Hint) domain-containing protein</fullName>
    </recommendedName>
</protein>
<organism evidence="2 3">
    <name type="scientific">Falsihalocynthiibacter arcticus</name>
    <dbReference type="NCBI Taxonomy" id="1579316"/>
    <lineage>
        <taxon>Bacteria</taxon>
        <taxon>Pseudomonadati</taxon>
        <taxon>Pseudomonadota</taxon>
        <taxon>Alphaproteobacteria</taxon>
        <taxon>Rhodobacterales</taxon>
        <taxon>Roseobacteraceae</taxon>
        <taxon>Falsihalocynthiibacter</taxon>
    </lineage>
</organism>
<dbReference type="Pfam" id="PF13403">
    <property type="entry name" value="Hint_2"/>
    <property type="match status" value="1"/>
</dbReference>
<evidence type="ECO:0000259" key="1">
    <source>
        <dbReference type="Pfam" id="PF13403"/>
    </source>
</evidence>
<accession>A0A126V2G8</accession>
<keyword evidence="3" id="KW-1185">Reference proteome</keyword>
<dbReference type="AlphaFoldDB" id="A0A126V2G8"/>
<reference evidence="2 3" key="1">
    <citation type="submission" date="2016-02" db="EMBL/GenBank/DDBJ databases">
        <title>Complete genome sequence of Halocynthiibacter arcticus PAMC 20958t from arctic marine sediment.</title>
        <authorList>
            <person name="Lee Y.M."/>
            <person name="Baek K."/>
            <person name="Lee H.K."/>
            <person name="Shin S.C."/>
        </authorList>
    </citation>
    <scope>NUCLEOTIDE SEQUENCE [LARGE SCALE GENOMIC DNA]</scope>
    <source>
        <strain evidence="2">PAMC 20958</strain>
    </source>
</reference>
<sequence>MKPKTVRRAQTRNAPQACLVMNLARKIEDTGPTLPSGFATGSIVLTLKGEMLVEHLRAGDRIITRDIGMAQLKAVTTTRSDSAYRIRASVLGHDRPASELLVAEGQRILLRDWRAKAMFGEAEALVPVSRLADGHFIARETSTETVFYALEFETPHILYVDGLEVASAPPIRVSA</sequence>
<dbReference type="KEGG" id="hat:RC74_14585"/>
<gene>
    <name evidence="2" type="ORF">RC74_14585</name>
</gene>
<dbReference type="EMBL" id="CP014327">
    <property type="protein sequence ID" value="AML52337.1"/>
    <property type="molecule type" value="Genomic_DNA"/>
</dbReference>
<dbReference type="STRING" id="1579316.RC74_14585"/>
<dbReference type="InterPro" id="IPR028992">
    <property type="entry name" value="Hedgehog/Intein_dom"/>
</dbReference>
<name>A0A126V2G8_9RHOB</name>
<evidence type="ECO:0000313" key="3">
    <source>
        <dbReference type="Proteomes" id="UP000070371"/>
    </source>
</evidence>